<proteinExistence type="predicted"/>
<dbReference type="InParanoid" id="A0A251TT29"/>
<organism evidence="1 2">
    <name type="scientific">Helianthus annuus</name>
    <name type="common">Common sunflower</name>
    <dbReference type="NCBI Taxonomy" id="4232"/>
    <lineage>
        <taxon>Eukaryota</taxon>
        <taxon>Viridiplantae</taxon>
        <taxon>Streptophyta</taxon>
        <taxon>Embryophyta</taxon>
        <taxon>Tracheophyta</taxon>
        <taxon>Spermatophyta</taxon>
        <taxon>Magnoliopsida</taxon>
        <taxon>eudicotyledons</taxon>
        <taxon>Gunneridae</taxon>
        <taxon>Pentapetalae</taxon>
        <taxon>asterids</taxon>
        <taxon>campanulids</taxon>
        <taxon>Asterales</taxon>
        <taxon>Asteraceae</taxon>
        <taxon>Asteroideae</taxon>
        <taxon>Heliantheae alliance</taxon>
        <taxon>Heliantheae</taxon>
        <taxon>Helianthus</taxon>
    </lineage>
</organism>
<dbReference type="Proteomes" id="UP000215914">
    <property type="component" value="Chromosome 9"/>
</dbReference>
<gene>
    <name evidence="1" type="ORF">HannXRQ_Chr09g0241481</name>
</gene>
<dbReference type="EMBL" id="CM007898">
    <property type="protein sequence ID" value="OTG13732.1"/>
    <property type="molecule type" value="Genomic_DNA"/>
</dbReference>
<protein>
    <submittedName>
        <fullName evidence="1">Uncharacterized protein</fullName>
    </submittedName>
</protein>
<keyword evidence="2" id="KW-1185">Reference proteome</keyword>
<sequence>MIRFGFRNYETSGVLYKPHLAHCSTHLTPPQPFEPQKHLPEAGDFKPITRHLLLRRPENSGVAGDKPTVGALGTRRRRRLVRVNLLCNDTWNDPHILFTRIATQSLLIDQDTRKQARMA</sequence>
<name>A0A251TT29_HELAN</name>
<dbReference type="AlphaFoldDB" id="A0A251TT29"/>
<evidence type="ECO:0000313" key="2">
    <source>
        <dbReference type="Proteomes" id="UP000215914"/>
    </source>
</evidence>
<reference evidence="2" key="1">
    <citation type="journal article" date="2017" name="Nature">
        <title>The sunflower genome provides insights into oil metabolism, flowering and Asterid evolution.</title>
        <authorList>
            <person name="Badouin H."/>
            <person name="Gouzy J."/>
            <person name="Grassa C.J."/>
            <person name="Murat F."/>
            <person name="Staton S.E."/>
            <person name="Cottret L."/>
            <person name="Lelandais-Briere C."/>
            <person name="Owens G.L."/>
            <person name="Carrere S."/>
            <person name="Mayjonade B."/>
            <person name="Legrand L."/>
            <person name="Gill N."/>
            <person name="Kane N.C."/>
            <person name="Bowers J.E."/>
            <person name="Hubner S."/>
            <person name="Bellec A."/>
            <person name="Berard A."/>
            <person name="Berges H."/>
            <person name="Blanchet N."/>
            <person name="Boniface M.C."/>
            <person name="Brunel D."/>
            <person name="Catrice O."/>
            <person name="Chaidir N."/>
            <person name="Claudel C."/>
            <person name="Donnadieu C."/>
            <person name="Faraut T."/>
            <person name="Fievet G."/>
            <person name="Helmstetter N."/>
            <person name="King M."/>
            <person name="Knapp S.J."/>
            <person name="Lai Z."/>
            <person name="Le Paslier M.C."/>
            <person name="Lippi Y."/>
            <person name="Lorenzon L."/>
            <person name="Mandel J.R."/>
            <person name="Marage G."/>
            <person name="Marchand G."/>
            <person name="Marquand E."/>
            <person name="Bret-Mestries E."/>
            <person name="Morien E."/>
            <person name="Nambeesan S."/>
            <person name="Nguyen T."/>
            <person name="Pegot-Espagnet P."/>
            <person name="Pouilly N."/>
            <person name="Raftis F."/>
            <person name="Sallet E."/>
            <person name="Schiex T."/>
            <person name="Thomas J."/>
            <person name="Vandecasteele C."/>
            <person name="Vares D."/>
            <person name="Vear F."/>
            <person name="Vautrin S."/>
            <person name="Crespi M."/>
            <person name="Mangin B."/>
            <person name="Burke J.M."/>
            <person name="Salse J."/>
            <person name="Munos S."/>
            <person name="Vincourt P."/>
            <person name="Rieseberg L.H."/>
            <person name="Langlade N.B."/>
        </authorList>
    </citation>
    <scope>NUCLEOTIDE SEQUENCE [LARGE SCALE GENOMIC DNA]</scope>
    <source>
        <strain evidence="2">cv. SF193</strain>
    </source>
</reference>
<evidence type="ECO:0000313" key="1">
    <source>
        <dbReference type="EMBL" id="OTG13732.1"/>
    </source>
</evidence>
<accession>A0A251TT29</accession>